<proteinExistence type="inferred from homology"/>
<dbReference type="FunFam" id="1.10.10.820:FF:000001">
    <property type="entry name" value="Myosin heavy chain"/>
    <property type="match status" value="1"/>
</dbReference>
<dbReference type="Proteomes" id="UP000006672">
    <property type="component" value="Unassembled WGS sequence"/>
</dbReference>
<dbReference type="PROSITE" id="PS51757">
    <property type="entry name" value="TH1"/>
    <property type="match status" value="1"/>
</dbReference>
<keyword evidence="3 7" id="KW-0067">ATP-binding</keyword>
<dbReference type="GO" id="GO:0005902">
    <property type="term" value="C:microvillus"/>
    <property type="evidence" value="ECO:0007669"/>
    <property type="project" value="TreeGrafter"/>
</dbReference>
<evidence type="ECO:0000256" key="5">
    <source>
        <dbReference type="ARBA" id="ARBA00023175"/>
    </source>
</evidence>
<sequence length="1012" mass="117929">MENFETNANIVNDLVLLSTVTHDSIVNTLRDRYRKGEIYTYIGEVLLAINPYRNLPIYGSDMIRKYKGHEIYERSPHVFAITDVTYRSMKWHENDVCIVISGESGAGKTETSKIIMRYLAAITNIDKQYEIERVKNIFLRSTALLESLGCAVTNKNDNSSRFGKYMHINFNVQGDPFGGHISSYLLEKSRVVRQQRGERNFHIFYQLLAGLDTNCLHALHLQRNPQKYFYLNQGQTMIANTINDKNSFNEALQAMRAIETFAPNSEQQIWNILASILLLGNLNFIESEANFDESFVKDRNELQICANILQVESVQLEKALCMQVVAAKGDVVSKCHDVNAAEYTRDALAKAIYDRLFTWIVRKINEAINIERNEYANKNTVIGVLDIYGFEIFAINSFEQFCINYCNEKLQQLFIELVLNQEQEEYKREGIQWQQIDFFNNKEICDLVEIPRTGILAILDEACYTIGPINDKIFLSEMDKILDKNKYYTSRRLNPTDKTLSFERDFRITHYAGDVTYSIVGFIDKNRDTLYQDLKRLLYNSNNPILCEIFPDGAKSVTEVNKKPLTAGTVFKNSMSDLVQQLSAKEPHYIRCIKPNEIKSSSVFDTTGVGHQVRYLGLLENVRVRRAGFAYRITYQRFLQRYKMLSTSTWPNPSKGSAQENANVLLEIFDLKKDCVNGKTKLFIRNPRTVFKLEDLRQQKLSDIVIILQKHWRGVVGRYRFKQIKQIYIIIYYYRKYKLRQYLMVLIECFRDMEKRNNLCNAIKWPITPSGFENFTDKLKQMYEIWRANKIINQMPLVLKESLKEKLAAFHALENKRREWGYLRSWKGDYLNLDDEIKSPSQRYDYLLELDNIRRNSNFTKVLFSSYIQKFNRYNKSSFRVLLITDQFIAKLDAKKFKMLKQQSFKNLIGISVSKENDNTIIFHLGSNDFIGCLYNHKNEDRIGEVVGILCAHFERNFNKKLIVTVGELQCTLGSKERSIRIRLSDKITDGHSTFRKYGSNQIELICPTVSA</sequence>
<dbReference type="SMART" id="SM00242">
    <property type="entry name" value="MYSc"/>
    <property type="match status" value="1"/>
</dbReference>
<dbReference type="AlphaFoldDB" id="A0A4E9F0A9"/>
<evidence type="ECO:0000256" key="4">
    <source>
        <dbReference type="ARBA" id="ARBA00023123"/>
    </source>
</evidence>
<dbReference type="RefSeq" id="XP_042931989.1">
    <property type="nucleotide sequence ID" value="XM_043076055.1"/>
</dbReference>
<dbReference type="Gene3D" id="3.40.850.10">
    <property type="entry name" value="Kinesin motor domain"/>
    <property type="match status" value="1"/>
</dbReference>
<evidence type="ECO:0000256" key="3">
    <source>
        <dbReference type="ARBA" id="ARBA00022840"/>
    </source>
</evidence>
<dbReference type="PROSITE" id="PS50096">
    <property type="entry name" value="IQ"/>
    <property type="match status" value="1"/>
</dbReference>
<feature type="domain" description="TH1" evidence="9">
    <location>
        <begin position="815"/>
        <end position="1009"/>
    </location>
</feature>
<dbReference type="KEGG" id="bmy:BM_BM13341"/>
<protein>
    <submittedName>
        <fullName evidence="10 12">Uncharacterized protein</fullName>
    </submittedName>
</protein>
<keyword evidence="5 7" id="KW-0505">Motor protein</keyword>
<evidence type="ECO:0000256" key="6">
    <source>
        <dbReference type="ARBA" id="ARBA00023203"/>
    </source>
</evidence>
<keyword evidence="2 7" id="KW-0547">Nucleotide-binding</keyword>
<dbReference type="Gene3D" id="1.10.10.820">
    <property type="match status" value="1"/>
</dbReference>
<dbReference type="PANTHER" id="PTHR13140:SF713">
    <property type="entry name" value="UNCONVENTIONAL MYOSIN ID"/>
    <property type="match status" value="1"/>
</dbReference>
<dbReference type="EMBL" id="CAAKNF010000192">
    <property type="protein sequence ID" value="VIO90029.1"/>
    <property type="molecule type" value="Genomic_DNA"/>
</dbReference>
<dbReference type="Gene3D" id="1.20.58.530">
    <property type="match status" value="1"/>
</dbReference>
<feature type="domain" description="Myosin motor" evidence="8">
    <location>
        <begin position="9"/>
        <end position="698"/>
    </location>
</feature>
<dbReference type="GO" id="GO:0030048">
    <property type="term" value="P:actin filament-based movement"/>
    <property type="evidence" value="ECO:0007669"/>
    <property type="project" value="TreeGrafter"/>
</dbReference>
<dbReference type="Pfam" id="PF00063">
    <property type="entry name" value="Myosin_head"/>
    <property type="match status" value="1"/>
</dbReference>
<dbReference type="GO" id="GO:0007368">
    <property type="term" value="P:determination of left/right symmetry"/>
    <property type="evidence" value="ECO:0007669"/>
    <property type="project" value="UniProtKB-ARBA"/>
</dbReference>
<evidence type="ECO:0000313" key="11">
    <source>
        <dbReference type="Proteomes" id="UP000006672"/>
    </source>
</evidence>
<dbReference type="GO" id="GO:0000146">
    <property type="term" value="F:microfilament motor activity"/>
    <property type="evidence" value="ECO:0007669"/>
    <property type="project" value="TreeGrafter"/>
</dbReference>
<dbReference type="GO" id="GO:0006897">
    <property type="term" value="P:endocytosis"/>
    <property type="evidence" value="ECO:0007669"/>
    <property type="project" value="TreeGrafter"/>
</dbReference>
<dbReference type="Gene3D" id="1.20.5.4820">
    <property type="match status" value="1"/>
</dbReference>
<dbReference type="Pfam" id="PF06017">
    <property type="entry name" value="Myosin_TH1"/>
    <property type="match status" value="1"/>
</dbReference>
<evidence type="ECO:0000256" key="7">
    <source>
        <dbReference type="PROSITE-ProRule" id="PRU00782"/>
    </source>
</evidence>
<dbReference type="GO" id="GO:0005546">
    <property type="term" value="F:phosphatidylinositol-4,5-bisphosphate binding"/>
    <property type="evidence" value="ECO:0007669"/>
    <property type="project" value="UniProtKB-ARBA"/>
</dbReference>
<reference evidence="12" key="3">
    <citation type="submission" date="2022-04" db="UniProtKB">
        <authorList>
            <consortium name="WormBaseParasite"/>
        </authorList>
    </citation>
    <scope>IDENTIFICATION</scope>
</reference>
<dbReference type="InterPro" id="IPR001609">
    <property type="entry name" value="Myosin_head_motor_dom-like"/>
</dbReference>
<accession>A0A8L7SPT4</accession>
<keyword evidence="11" id="KW-1185">Reference proteome</keyword>
<feature type="binding site" evidence="7">
    <location>
        <begin position="102"/>
        <end position="109"/>
    </location>
    <ligand>
        <name>ATP</name>
        <dbReference type="ChEBI" id="CHEBI:30616"/>
    </ligand>
</feature>
<dbReference type="GO" id="GO:0016459">
    <property type="term" value="C:myosin complex"/>
    <property type="evidence" value="ECO:0007669"/>
    <property type="project" value="UniProtKB-KW"/>
</dbReference>
<keyword evidence="6 7" id="KW-0009">Actin-binding</keyword>
<dbReference type="PRINTS" id="PR00193">
    <property type="entry name" value="MYOSINHEAVY"/>
</dbReference>
<reference evidence="11" key="1">
    <citation type="journal article" date="2007" name="Science">
        <title>Draft genome of the filarial nematode parasite Brugia malayi.</title>
        <authorList>
            <person name="Ghedin E."/>
            <person name="Wang S."/>
            <person name="Spiro D."/>
            <person name="Caler E."/>
            <person name="Zhao Q."/>
            <person name="Crabtree J."/>
            <person name="Allen J.E."/>
            <person name="Delcher A.L."/>
            <person name="Guiliano D.B."/>
            <person name="Miranda-Saavedra D."/>
            <person name="Angiuoli S.V."/>
            <person name="Creasy T."/>
            <person name="Amedeo P."/>
            <person name="Haas B."/>
            <person name="El-Sayed N.M."/>
            <person name="Wortman J.R."/>
            <person name="Feldblyum T."/>
            <person name="Tallon L."/>
            <person name="Schatz M."/>
            <person name="Shumway M."/>
            <person name="Koo H."/>
            <person name="Salzberg S.L."/>
            <person name="Schobel S."/>
            <person name="Pertea M."/>
            <person name="Pop M."/>
            <person name="White O."/>
            <person name="Barton G.J."/>
            <person name="Carlow C.K."/>
            <person name="Crawford M.J."/>
            <person name="Daub J."/>
            <person name="Dimmic M.W."/>
            <person name="Estes C.F."/>
            <person name="Foster J.M."/>
            <person name="Ganatra M."/>
            <person name="Gregory W.F."/>
            <person name="Johnson N.M."/>
            <person name="Jin J."/>
            <person name="Komuniecki R."/>
            <person name="Korf I."/>
            <person name="Kumar S."/>
            <person name="Laney S."/>
            <person name="Li B.W."/>
            <person name="Li W."/>
            <person name="Lindblom T.H."/>
            <person name="Lustigman S."/>
            <person name="Ma D."/>
            <person name="Maina C.V."/>
            <person name="Martin D.M."/>
            <person name="McCarter J.P."/>
            <person name="McReynolds L."/>
            <person name="Mitreva M."/>
            <person name="Nutman T.B."/>
            <person name="Parkinson J."/>
            <person name="Peregrin-Alvarez J.M."/>
            <person name="Poole C."/>
            <person name="Ren Q."/>
            <person name="Saunders L."/>
            <person name="Sluder A.E."/>
            <person name="Smith K."/>
            <person name="Stanke M."/>
            <person name="Unnasch T.R."/>
            <person name="Ware J."/>
            <person name="Wei A.D."/>
            <person name="Weil G."/>
            <person name="Williams D.J."/>
            <person name="Zhang Y."/>
            <person name="Williams S.A."/>
            <person name="Fraser-Liggett C."/>
            <person name="Slatko B."/>
            <person name="Blaxter M.L."/>
            <person name="Scott A.L."/>
        </authorList>
    </citation>
    <scope>NUCLEOTIDE SEQUENCE</scope>
    <source>
        <strain evidence="11">FR3</strain>
    </source>
</reference>
<dbReference type="GO" id="GO:0007015">
    <property type="term" value="P:actin filament organization"/>
    <property type="evidence" value="ECO:0007669"/>
    <property type="project" value="TreeGrafter"/>
</dbReference>
<feature type="region of interest" description="Actin-binding" evidence="7">
    <location>
        <begin position="575"/>
        <end position="597"/>
    </location>
</feature>
<evidence type="ECO:0000313" key="10">
    <source>
        <dbReference type="EMBL" id="VIO90029.1"/>
    </source>
</evidence>
<dbReference type="Gene3D" id="1.20.120.720">
    <property type="entry name" value="Myosin VI head, motor domain, U50 subdomain"/>
    <property type="match status" value="1"/>
</dbReference>
<reference evidence="10" key="2">
    <citation type="submission" date="2019-04" db="EMBL/GenBank/DDBJ databases">
        <authorList>
            <person name="Howe K."/>
            <person name="Paulini M."/>
            <person name="Williams G."/>
        </authorList>
    </citation>
    <scope>NUCLEOTIDE SEQUENCE [LARGE SCALE GENOMIC DNA]</scope>
    <source>
        <strain evidence="10">FR3</strain>
    </source>
</reference>
<dbReference type="PROSITE" id="PS51456">
    <property type="entry name" value="MYOSIN_MOTOR"/>
    <property type="match status" value="1"/>
</dbReference>
<dbReference type="OrthoDB" id="6108017at2759"/>
<keyword evidence="4 7" id="KW-0518">Myosin</keyword>
<evidence type="ECO:0000256" key="2">
    <source>
        <dbReference type="ARBA" id="ARBA00022741"/>
    </source>
</evidence>
<dbReference type="GeneID" id="66057824"/>
<dbReference type="GO" id="GO:0005737">
    <property type="term" value="C:cytoplasm"/>
    <property type="evidence" value="ECO:0007669"/>
    <property type="project" value="TreeGrafter"/>
</dbReference>
<dbReference type="InterPro" id="IPR027417">
    <property type="entry name" value="P-loop_NTPase"/>
</dbReference>
<comment type="similarity">
    <text evidence="1 7">Belongs to the TRAFAC class myosin-kinesin ATPase superfamily. Myosin family.</text>
</comment>
<dbReference type="PANTHER" id="PTHR13140">
    <property type="entry name" value="MYOSIN"/>
    <property type="match status" value="1"/>
</dbReference>
<dbReference type="FunFam" id="1.20.58.530:FF:000004">
    <property type="entry name" value="Unconventional myosin ID"/>
    <property type="match status" value="1"/>
</dbReference>
<dbReference type="GO" id="GO:0005524">
    <property type="term" value="F:ATP binding"/>
    <property type="evidence" value="ECO:0007669"/>
    <property type="project" value="UniProtKB-UniRule"/>
</dbReference>
<dbReference type="GO" id="GO:0005886">
    <property type="term" value="C:plasma membrane"/>
    <property type="evidence" value="ECO:0007669"/>
    <property type="project" value="TreeGrafter"/>
</dbReference>
<evidence type="ECO:0000259" key="9">
    <source>
        <dbReference type="PROSITE" id="PS51757"/>
    </source>
</evidence>
<dbReference type="InterPro" id="IPR036961">
    <property type="entry name" value="Kinesin_motor_dom_sf"/>
</dbReference>
<organism evidence="10">
    <name type="scientific">Brugia malayi</name>
    <name type="common">Filarial nematode worm</name>
    <dbReference type="NCBI Taxonomy" id="6279"/>
    <lineage>
        <taxon>Eukaryota</taxon>
        <taxon>Metazoa</taxon>
        <taxon>Ecdysozoa</taxon>
        <taxon>Nematoda</taxon>
        <taxon>Chromadorea</taxon>
        <taxon>Rhabditida</taxon>
        <taxon>Spirurina</taxon>
        <taxon>Spiruromorpha</taxon>
        <taxon>Filarioidea</taxon>
        <taxon>Onchocercidae</taxon>
        <taxon>Brugia</taxon>
    </lineage>
</organism>
<dbReference type="WBParaSite" id="Bm13341.1">
    <property type="protein sequence ID" value="Bm13341.1"/>
    <property type="gene ID" value="WBGene00233602"/>
</dbReference>
<evidence type="ECO:0000259" key="8">
    <source>
        <dbReference type="PROSITE" id="PS51456"/>
    </source>
</evidence>
<accession>A0A4E9F0A9</accession>
<dbReference type="InterPro" id="IPR010926">
    <property type="entry name" value="Myosin_TH1"/>
</dbReference>
<dbReference type="SUPFAM" id="SSF52540">
    <property type="entry name" value="P-loop containing nucleoside triphosphate hydrolases"/>
    <property type="match status" value="1"/>
</dbReference>
<evidence type="ECO:0000313" key="12">
    <source>
        <dbReference type="WBParaSite" id="Bm13341.1"/>
    </source>
</evidence>
<name>A0A4E9F0A9_BRUMA</name>
<dbReference type="GO" id="GO:0051015">
    <property type="term" value="F:actin filament binding"/>
    <property type="evidence" value="ECO:0007669"/>
    <property type="project" value="TreeGrafter"/>
</dbReference>
<dbReference type="CTD" id="66057824"/>
<evidence type="ECO:0000256" key="1">
    <source>
        <dbReference type="ARBA" id="ARBA00008314"/>
    </source>
</evidence>
<gene>
    <name evidence="10" type="primary">Bma-hum-5</name>
    <name evidence="10" type="ORF">BM_BM13341</name>
</gene>